<feature type="domain" description="LysM" evidence="1">
    <location>
        <begin position="40"/>
        <end position="84"/>
    </location>
</feature>
<dbReference type="EMBL" id="QWKP01000187">
    <property type="protein sequence ID" value="RHA41297.1"/>
    <property type="molecule type" value="Genomic_DNA"/>
</dbReference>
<feature type="non-terminal residue" evidence="2">
    <location>
        <position position="141"/>
    </location>
</feature>
<dbReference type="SMART" id="SM00257">
    <property type="entry name" value="LysM"/>
    <property type="match status" value="2"/>
</dbReference>
<dbReference type="GO" id="GO:0008932">
    <property type="term" value="F:lytic endotransglycosylase activity"/>
    <property type="evidence" value="ECO:0007669"/>
    <property type="project" value="TreeGrafter"/>
</dbReference>
<name>A0A413RLY8_9CELL</name>
<sequence>MTQPTASRPDARRLVTTSTGAIALAAIAVTASGTGARADERYTVRSGDTVSHIAARTGTSVASIARANSLADASRIHVGQVLAIPSGSTPTAKAIAKPKVTHTVRAGETVSAIAHRYGTTVAKVVAKNHLDSRALIRIGQV</sequence>
<evidence type="ECO:0000313" key="3">
    <source>
        <dbReference type="Proteomes" id="UP000283374"/>
    </source>
</evidence>
<dbReference type="AlphaFoldDB" id="A0A413RLY8"/>
<feature type="domain" description="LysM" evidence="1">
    <location>
        <begin position="100"/>
        <end position="141"/>
    </location>
</feature>
<dbReference type="InterPro" id="IPR018392">
    <property type="entry name" value="LysM"/>
</dbReference>
<evidence type="ECO:0000313" key="2">
    <source>
        <dbReference type="EMBL" id="RHA41297.1"/>
    </source>
</evidence>
<organism evidence="2 3">
    <name type="scientific">Cellulomonas rhizosphaerae</name>
    <dbReference type="NCBI Taxonomy" id="2293719"/>
    <lineage>
        <taxon>Bacteria</taxon>
        <taxon>Bacillati</taxon>
        <taxon>Actinomycetota</taxon>
        <taxon>Actinomycetes</taxon>
        <taxon>Micrococcales</taxon>
        <taxon>Cellulomonadaceae</taxon>
        <taxon>Cellulomonas</taxon>
    </lineage>
</organism>
<dbReference type="RefSeq" id="WP_118767094.1">
    <property type="nucleotide sequence ID" value="NZ_QWKP01000187.1"/>
</dbReference>
<dbReference type="PANTHER" id="PTHR33734:SF22">
    <property type="entry name" value="MEMBRANE-BOUND LYTIC MUREIN TRANSGLYCOSYLASE D"/>
    <property type="match status" value="1"/>
</dbReference>
<dbReference type="Gene3D" id="3.10.350.10">
    <property type="entry name" value="LysM domain"/>
    <property type="match status" value="2"/>
</dbReference>
<protein>
    <submittedName>
        <fullName evidence="2">LysM peptidoglycan-binding domain-containing protein</fullName>
    </submittedName>
</protein>
<dbReference type="OrthoDB" id="5244690at2"/>
<dbReference type="Pfam" id="PF01476">
    <property type="entry name" value="LysM"/>
    <property type="match status" value="2"/>
</dbReference>
<dbReference type="SUPFAM" id="SSF54106">
    <property type="entry name" value="LysM domain"/>
    <property type="match status" value="2"/>
</dbReference>
<dbReference type="InterPro" id="IPR036779">
    <property type="entry name" value="LysM_dom_sf"/>
</dbReference>
<dbReference type="PROSITE" id="PS51782">
    <property type="entry name" value="LYSM"/>
    <property type="match status" value="2"/>
</dbReference>
<dbReference type="CDD" id="cd00118">
    <property type="entry name" value="LysM"/>
    <property type="match status" value="2"/>
</dbReference>
<evidence type="ECO:0000259" key="1">
    <source>
        <dbReference type="PROSITE" id="PS51782"/>
    </source>
</evidence>
<dbReference type="Proteomes" id="UP000283374">
    <property type="component" value="Unassembled WGS sequence"/>
</dbReference>
<dbReference type="PANTHER" id="PTHR33734">
    <property type="entry name" value="LYSM DOMAIN-CONTAINING GPI-ANCHORED PROTEIN 2"/>
    <property type="match status" value="1"/>
</dbReference>
<keyword evidence="3" id="KW-1185">Reference proteome</keyword>
<proteinExistence type="predicted"/>
<gene>
    <name evidence="2" type="ORF">D1825_09045</name>
</gene>
<comment type="caution">
    <text evidence="2">The sequence shown here is derived from an EMBL/GenBank/DDBJ whole genome shotgun (WGS) entry which is preliminary data.</text>
</comment>
<accession>A0A413RLY8</accession>
<reference evidence="2 3" key="1">
    <citation type="submission" date="2018-08" db="EMBL/GenBank/DDBJ databases">
        <title>Cellulomonas rhizosphaerae sp. nov., a novel actinomycete isolated from soil.</title>
        <authorList>
            <person name="Tian Y."/>
        </authorList>
    </citation>
    <scope>NUCLEOTIDE SEQUENCE [LARGE SCALE GENOMIC DNA]</scope>
    <source>
        <strain evidence="2 3">NEAU-TCZ24</strain>
    </source>
</reference>